<protein>
    <submittedName>
        <fullName evidence="2">Uncharacterized protein</fullName>
    </submittedName>
</protein>
<evidence type="ECO:0000313" key="2">
    <source>
        <dbReference type="EMBL" id="KAH3721056.1"/>
    </source>
</evidence>
<reference evidence="2" key="2">
    <citation type="submission" date="2020-11" db="EMBL/GenBank/DDBJ databases">
        <authorList>
            <person name="McCartney M.A."/>
            <person name="Auch B."/>
            <person name="Kono T."/>
            <person name="Mallez S."/>
            <person name="Becker A."/>
            <person name="Gohl D.M."/>
            <person name="Silverstein K.A.T."/>
            <person name="Koren S."/>
            <person name="Bechman K.B."/>
            <person name="Herman A."/>
            <person name="Abrahante J.E."/>
            <person name="Garbe J."/>
        </authorList>
    </citation>
    <scope>NUCLEOTIDE SEQUENCE</scope>
    <source>
        <strain evidence="2">Duluth1</strain>
        <tissue evidence="2">Whole animal</tissue>
    </source>
</reference>
<evidence type="ECO:0000256" key="1">
    <source>
        <dbReference type="SAM" id="MobiDB-lite"/>
    </source>
</evidence>
<organism evidence="2 3">
    <name type="scientific">Dreissena polymorpha</name>
    <name type="common">Zebra mussel</name>
    <name type="synonym">Mytilus polymorpha</name>
    <dbReference type="NCBI Taxonomy" id="45954"/>
    <lineage>
        <taxon>Eukaryota</taxon>
        <taxon>Metazoa</taxon>
        <taxon>Spiralia</taxon>
        <taxon>Lophotrochozoa</taxon>
        <taxon>Mollusca</taxon>
        <taxon>Bivalvia</taxon>
        <taxon>Autobranchia</taxon>
        <taxon>Heteroconchia</taxon>
        <taxon>Euheterodonta</taxon>
        <taxon>Imparidentia</taxon>
        <taxon>Neoheterodontei</taxon>
        <taxon>Myida</taxon>
        <taxon>Dreissenoidea</taxon>
        <taxon>Dreissenidae</taxon>
        <taxon>Dreissena</taxon>
    </lineage>
</organism>
<sequence length="59" mass="6819">MKTNRLNSFIKSLSAIAKSPKEKYPRRPGDRKAKVGRKQRLARDSRYICQRRAKTKGGD</sequence>
<dbReference type="Proteomes" id="UP000828390">
    <property type="component" value="Unassembled WGS sequence"/>
</dbReference>
<feature type="compositionally biased region" description="Basic and acidic residues" evidence="1">
    <location>
        <begin position="19"/>
        <end position="33"/>
    </location>
</feature>
<evidence type="ECO:0000313" key="3">
    <source>
        <dbReference type="Proteomes" id="UP000828390"/>
    </source>
</evidence>
<accession>A0A9D4HLP2</accession>
<dbReference type="AlphaFoldDB" id="A0A9D4HLP2"/>
<proteinExistence type="predicted"/>
<dbReference type="EMBL" id="JAIWYP010000013">
    <property type="protein sequence ID" value="KAH3721056.1"/>
    <property type="molecule type" value="Genomic_DNA"/>
</dbReference>
<feature type="compositionally biased region" description="Basic residues" evidence="1">
    <location>
        <begin position="49"/>
        <end position="59"/>
    </location>
</feature>
<reference evidence="2" key="1">
    <citation type="journal article" date="2019" name="bioRxiv">
        <title>The Genome of the Zebra Mussel, Dreissena polymorpha: A Resource for Invasive Species Research.</title>
        <authorList>
            <person name="McCartney M.A."/>
            <person name="Auch B."/>
            <person name="Kono T."/>
            <person name="Mallez S."/>
            <person name="Zhang Y."/>
            <person name="Obille A."/>
            <person name="Becker A."/>
            <person name="Abrahante J.E."/>
            <person name="Garbe J."/>
            <person name="Badalamenti J.P."/>
            <person name="Herman A."/>
            <person name="Mangelson H."/>
            <person name="Liachko I."/>
            <person name="Sullivan S."/>
            <person name="Sone E.D."/>
            <person name="Koren S."/>
            <person name="Silverstein K.A.T."/>
            <person name="Beckman K.B."/>
            <person name="Gohl D.M."/>
        </authorList>
    </citation>
    <scope>NUCLEOTIDE SEQUENCE</scope>
    <source>
        <strain evidence="2">Duluth1</strain>
        <tissue evidence="2">Whole animal</tissue>
    </source>
</reference>
<feature type="region of interest" description="Disordered" evidence="1">
    <location>
        <begin position="17"/>
        <end position="59"/>
    </location>
</feature>
<comment type="caution">
    <text evidence="2">The sequence shown here is derived from an EMBL/GenBank/DDBJ whole genome shotgun (WGS) entry which is preliminary data.</text>
</comment>
<gene>
    <name evidence="2" type="ORF">DPMN_063971</name>
</gene>
<keyword evidence="3" id="KW-1185">Reference proteome</keyword>
<name>A0A9D4HLP2_DREPO</name>